<dbReference type="SMART" id="SM00278">
    <property type="entry name" value="HhH1"/>
    <property type="match status" value="2"/>
</dbReference>
<keyword evidence="1" id="KW-1133">Transmembrane helix</keyword>
<dbReference type="InterPro" id="IPR051675">
    <property type="entry name" value="Endo/Exo/Phosphatase_dom_1"/>
</dbReference>
<dbReference type="EMBL" id="CP065383">
    <property type="protein sequence ID" value="QPM68374.1"/>
    <property type="molecule type" value="Genomic_DNA"/>
</dbReference>
<accession>A0A7T1ALZ9</accession>
<dbReference type="SUPFAM" id="SSF142984">
    <property type="entry name" value="Nqo1 middle domain-like"/>
    <property type="match status" value="1"/>
</dbReference>
<evidence type="ECO:0000259" key="2">
    <source>
        <dbReference type="SMART" id="SM00278"/>
    </source>
</evidence>
<dbReference type="GO" id="GO:0003677">
    <property type="term" value="F:DNA binding"/>
    <property type="evidence" value="ECO:0007669"/>
    <property type="project" value="InterPro"/>
</dbReference>
<gene>
    <name evidence="3" type="primary">comEA</name>
    <name evidence="3" type="ORF">RT761_01593</name>
</gene>
<feature type="domain" description="Helix-hairpin-helix DNA-binding motif class 1" evidence="2">
    <location>
        <begin position="173"/>
        <end position="192"/>
    </location>
</feature>
<dbReference type="PANTHER" id="PTHR21180:SF32">
    <property type="entry name" value="ENDONUCLEASE_EXONUCLEASE_PHOSPHATASE FAMILY DOMAIN-CONTAINING PROTEIN 1"/>
    <property type="match status" value="1"/>
</dbReference>
<dbReference type="SUPFAM" id="SSF47781">
    <property type="entry name" value="RuvA domain 2-like"/>
    <property type="match status" value="1"/>
</dbReference>
<dbReference type="GO" id="GO:0015628">
    <property type="term" value="P:protein secretion by the type II secretion system"/>
    <property type="evidence" value="ECO:0007669"/>
    <property type="project" value="TreeGrafter"/>
</dbReference>
<keyword evidence="4" id="KW-1185">Reference proteome</keyword>
<organism evidence="3 4">
    <name type="scientific">Atribacter laminatus</name>
    <dbReference type="NCBI Taxonomy" id="2847778"/>
    <lineage>
        <taxon>Bacteria</taxon>
        <taxon>Pseudomonadati</taxon>
        <taxon>Atribacterota</taxon>
        <taxon>Atribacteria</taxon>
        <taxon>Atribacterales</taxon>
        <taxon>Atribacteraceae</taxon>
        <taxon>Atribacter</taxon>
    </lineage>
</organism>
<dbReference type="NCBIfam" id="TIGR00426">
    <property type="entry name" value="competence protein ComEA helix-hairpin-helix repeat region"/>
    <property type="match status" value="1"/>
</dbReference>
<evidence type="ECO:0000256" key="1">
    <source>
        <dbReference type="SAM" id="Phobius"/>
    </source>
</evidence>
<keyword evidence="1" id="KW-0472">Membrane</keyword>
<dbReference type="Gene3D" id="3.10.560.10">
    <property type="entry name" value="Outer membrane lipoprotein wza domain like"/>
    <property type="match status" value="1"/>
</dbReference>
<dbReference type="RefSeq" id="WP_246465115.1">
    <property type="nucleotide sequence ID" value="NZ_CP065383.1"/>
</dbReference>
<dbReference type="InterPro" id="IPR003583">
    <property type="entry name" value="Hlx-hairpin-Hlx_DNA-bd_motif"/>
</dbReference>
<dbReference type="InterPro" id="IPR019554">
    <property type="entry name" value="Soluble_ligand-bd"/>
</dbReference>
<dbReference type="AlphaFoldDB" id="A0A7T1ALZ9"/>
<dbReference type="GO" id="GO:0015627">
    <property type="term" value="C:type II protein secretion system complex"/>
    <property type="evidence" value="ECO:0007669"/>
    <property type="project" value="TreeGrafter"/>
</dbReference>
<evidence type="ECO:0000313" key="3">
    <source>
        <dbReference type="EMBL" id="QPM68374.1"/>
    </source>
</evidence>
<feature type="transmembrane region" description="Helical" evidence="1">
    <location>
        <begin position="9"/>
        <end position="27"/>
    </location>
</feature>
<protein>
    <submittedName>
        <fullName evidence="3">ComE operon protein 1</fullName>
    </submittedName>
</protein>
<dbReference type="PANTHER" id="PTHR21180">
    <property type="entry name" value="ENDONUCLEASE/EXONUCLEASE/PHOSPHATASE FAMILY DOMAIN-CONTAINING PROTEIN 1"/>
    <property type="match status" value="1"/>
</dbReference>
<dbReference type="InterPro" id="IPR010994">
    <property type="entry name" value="RuvA_2-like"/>
</dbReference>
<name>A0A7T1ALZ9_ATRLM</name>
<evidence type="ECO:0000313" key="4">
    <source>
        <dbReference type="Proteomes" id="UP000594463"/>
    </source>
</evidence>
<keyword evidence="1" id="KW-0812">Transmembrane</keyword>
<feature type="domain" description="Helix-hairpin-helix DNA-binding motif class 1" evidence="2">
    <location>
        <begin position="143"/>
        <end position="162"/>
    </location>
</feature>
<dbReference type="Pfam" id="PF12836">
    <property type="entry name" value="HHH_3"/>
    <property type="match status" value="1"/>
</dbReference>
<dbReference type="KEGG" id="alam:RT761_01593"/>
<dbReference type="InterPro" id="IPR004509">
    <property type="entry name" value="Competence_ComEA_HhH"/>
</dbReference>
<proteinExistence type="predicted"/>
<dbReference type="GO" id="GO:0006281">
    <property type="term" value="P:DNA repair"/>
    <property type="evidence" value="ECO:0007669"/>
    <property type="project" value="InterPro"/>
</dbReference>
<dbReference type="Pfam" id="PF10531">
    <property type="entry name" value="SLBB"/>
    <property type="match status" value="1"/>
</dbReference>
<reference evidence="3 4" key="1">
    <citation type="journal article" date="2021" name="Nat. Commun.">
        <title>Isolation of a member of the candidate phylum Atribacteria reveals a unique cell membrane structure.</title>
        <authorList>
            <person name="Taiki K."/>
            <person name="Nobu M.K."/>
            <person name="Kusada H."/>
            <person name="Meng X.-Y."/>
            <person name="Hosoki N."/>
            <person name="Uematsu K."/>
            <person name="Yoshioka H."/>
            <person name="Kamagata Y."/>
            <person name="Tamaki H."/>
        </authorList>
    </citation>
    <scope>NUCLEOTIDE SEQUENCE [LARGE SCALE GENOMIC DNA]</scope>
    <source>
        <strain evidence="3 4">RT761</strain>
    </source>
</reference>
<dbReference type="Gene3D" id="1.10.150.310">
    <property type="entry name" value="Tex RuvX-like domain-like"/>
    <property type="match status" value="1"/>
</dbReference>
<dbReference type="Proteomes" id="UP000594463">
    <property type="component" value="Chromosome"/>
</dbReference>
<sequence>MLFSRQERIVFVVLSLILVFSISFLFYKTRVVSATGADSSDKRPESYIVQIAGEVLKPGVYQVEEGTRLYQLIELSGGVTPQADISSLNLAAPVHDGLRINIPAQNSIQGDLDRFQFSFSEQIPLSEETDSDLVVQINTASLEELKRLPGIGDVIAQRIIEYRKTYGPFRSVDDLINVKGIGAKKLQDIKNSIRN</sequence>